<feature type="domain" description="Protein kinase" evidence="7">
    <location>
        <begin position="17"/>
        <end position="280"/>
    </location>
</feature>
<evidence type="ECO:0000259" key="7">
    <source>
        <dbReference type="PROSITE" id="PS50011"/>
    </source>
</evidence>
<dbReference type="PANTHER" id="PTHR24348">
    <property type="entry name" value="SERINE/THREONINE-PROTEIN KINASE UNC-51-RELATED"/>
    <property type="match status" value="1"/>
</dbReference>
<protein>
    <recommendedName>
        <fullName evidence="7">Protein kinase domain-containing protein</fullName>
    </recommendedName>
</protein>
<dbReference type="InterPro" id="IPR045269">
    <property type="entry name" value="Atg1-like"/>
</dbReference>
<name>A0A8S1WZS5_9CILI</name>
<dbReference type="GO" id="GO:0000045">
    <property type="term" value="P:autophagosome assembly"/>
    <property type="evidence" value="ECO:0007669"/>
    <property type="project" value="TreeGrafter"/>
</dbReference>
<proteinExistence type="predicted"/>
<dbReference type="FunFam" id="1.10.510.10:FF:000771">
    <property type="entry name" value="Uncharacterized protein"/>
    <property type="match status" value="1"/>
</dbReference>
<dbReference type="PROSITE" id="PS00107">
    <property type="entry name" value="PROTEIN_KINASE_ATP"/>
    <property type="match status" value="1"/>
</dbReference>
<dbReference type="PROSITE" id="PS00108">
    <property type="entry name" value="PROTEIN_KINASE_ST"/>
    <property type="match status" value="1"/>
</dbReference>
<dbReference type="AlphaFoldDB" id="A0A8S1WZS5"/>
<dbReference type="GO" id="GO:0000407">
    <property type="term" value="C:phagophore assembly site"/>
    <property type="evidence" value="ECO:0007669"/>
    <property type="project" value="TreeGrafter"/>
</dbReference>
<dbReference type="SMART" id="SM00220">
    <property type="entry name" value="S_TKc"/>
    <property type="match status" value="1"/>
</dbReference>
<keyword evidence="2 5" id="KW-0547">Nucleotide-binding</keyword>
<evidence type="ECO:0000313" key="9">
    <source>
        <dbReference type="Proteomes" id="UP000689195"/>
    </source>
</evidence>
<evidence type="ECO:0000256" key="5">
    <source>
        <dbReference type="PROSITE-ProRule" id="PRU10141"/>
    </source>
</evidence>
<dbReference type="InterPro" id="IPR008271">
    <property type="entry name" value="Ser/Thr_kinase_AS"/>
</dbReference>
<gene>
    <name evidence="8" type="ORF">PPENT_87.1.T1040214</name>
</gene>
<dbReference type="PROSITE" id="PS50011">
    <property type="entry name" value="PROTEIN_KINASE_DOM"/>
    <property type="match status" value="1"/>
</dbReference>
<feature type="binding site" evidence="5">
    <location>
        <position position="46"/>
    </location>
    <ligand>
        <name>ATP</name>
        <dbReference type="ChEBI" id="CHEBI:30616"/>
    </ligand>
</feature>
<feature type="region of interest" description="Disordered" evidence="6">
    <location>
        <begin position="298"/>
        <end position="317"/>
    </location>
</feature>
<dbReference type="GO" id="GO:0004674">
    <property type="term" value="F:protein serine/threonine kinase activity"/>
    <property type="evidence" value="ECO:0007669"/>
    <property type="project" value="InterPro"/>
</dbReference>
<dbReference type="GO" id="GO:0005776">
    <property type="term" value="C:autophagosome"/>
    <property type="evidence" value="ECO:0007669"/>
    <property type="project" value="TreeGrafter"/>
</dbReference>
<keyword evidence="9" id="KW-1185">Reference proteome</keyword>
<reference evidence="8" key="1">
    <citation type="submission" date="2021-01" db="EMBL/GenBank/DDBJ databases">
        <authorList>
            <consortium name="Genoscope - CEA"/>
            <person name="William W."/>
        </authorList>
    </citation>
    <scope>NUCLEOTIDE SEQUENCE</scope>
</reference>
<accession>A0A8S1WZS5</accession>
<evidence type="ECO:0000256" key="4">
    <source>
        <dbReference type="ARBA" id="ARBA00022840"/>
    </source>
</evidence>
<dbReference type="GO" id="GO:0005524">
    <property type="term" value="F:ATP binding"/>
    <property type="evidence" value="ECO:0007669"/>
    <property type="project" value="UniProtKB-UniRule"/>
</dbReference>
<dbReference type="Pfam" id="PF00069">
    <property type="entry name" value="Pkinase"/>
    <property type="match status" value="1"/>
</dbReference>
<keyword evidence="1" id="KW-0808">Transferase</keyword>
<dbReference type="EMBL" id="CAJJDO010000104">
    <property type="protein sequence ID" value="CAD8193669.1"/>
    <property type="molecule type" value="Genomic_DNA"/>
</dbReference>
<comment type="caution">
    <text evidence="8">The sequence shown here is derived from an EMBL/GenBank/DDBJ whole genome shotgun (WGS) entry which is preliminary data.</text>
</comment>
<dbReference type="GO" id="GO:0010506">
    <property type="term" value="P:regulation of autophagy"/>
    <property type="evidence" value="ECO:0007669"/>
    <property type="project" value="InterPro"/>
</dbReference>
<dbReference type="CDD" id="cd14014">
    <property type="entry name" value="STKc_PknB_like"/>
    <property type="match status" value="1"/>
</dbReference>
<sequence length="553" mass="64934">MNDKLECKKKQIGEYIFEFSQEIGSGYSSKVYKGQNIKTHQVVAIKVVSSQSYTTPIQKSLLKNEVAILLKIDHPHLLRVYEISQSANNTYIISELCNEGCLEQQMKKKELTTEKVLSILFQVSKGVEALHEKKIIHRDIKPANILIKDGIYKLADFGFALIEDEIESIIKRFNVGTPMYMAPEITLTNQYSEFSDIWALGIMLYEMLFNCIPPYKQEIKKFHEDILKKCQNQEFKYQSIIKSLLFGMLQINPQDRLNITQVIQILRQQQKQSDTISPRVQSPLQKLNYQFVQSNLNSPLSNSKQPSPQVSQRQKYQQQIYSHNKASSFDQNKFDFQQIFQKTDCKVNSLSDFTTNEDLIKNTSNTKNENLELFGQISTECSFSTQGLKQQQQKQKLQYQQKQLPAIILPTFNFCQFLENVINNMNTQNEQKQKCYFLFRKLLAIKAKVFYSFAPKQFKEQLNLWINQLNYYYEKVEHILNFTMDNTFLIFFNIQLEDQGKLLSMYLISLLTQIIIKEQNKDFKIIIDILQENVKYQNDPFLFARKWANNQQK</sequence>
<evidence type="ECO:0000256" key="6">
    <source>
        <dbReference type="SAM" id="MobiDB-lite"/>
    </source>
</evidence>
<dbReference type="GO" id="GO:0016020">
    <property type="term" value="C:membrane"/>
    <property type="evidence" value="ECO:0007669"/>
    <property type="project" value="TreeGrafter"/>
</dbReference>
<organism evidence="8 9">
    <name type="scientific">Paramecium pentaurelia</name>
    <dbReference type="NCBI Taxonomy" id="43138"/>
    <lineage>
        <taxon>Eukaryota</taxon>
        <taxon>Sar</taxon>
        <taxon>Alveolata</taxon>
        <taxon>Ciliophora</taxon>
        <taxon>Intramacronucleata</taxon>
        <taxon>Oligohymenophorea</taxon>
        <taxon>Peniculida</taxon>
        <taxon>Parameciidae</taxon>
        <taxon>Paramecium</taxon>
    </lineage>
</organism>
<evidence type="ECO:0000256" key="2">
    <source>
        <dbReference type="ARBA" id="ARBA00022741"/>
    </source>
</evidence>
<evidence type="ECO:0000256" key="1">
    <source>
        <dbReference type="ARBA" id="ARBA00022679"/>
    </source>
</evidence>
<dbReference type="PANTHER" id="PTHR24348:SF22">
    <property type="entry name" value="NON-SPECIFIC SERINE_THREONINE PROTEIN KINASE"/>
    <property type="match status" value="1"/>
</dbReference>
<keyword evidence="3" id="KW-0418">Kinase</keyword>
<dbReference type="OrthoDB" id="341578at2759"/>
<evidence type="ECO:0000256" key="3">
    <source>
        <dbReference type="ARBA" id="ARBA00022777"/>
    </source>
</evidence>
<dbReference type="InterPro" id="IPR000719">
    <property type="entry name" value="Prot_kinase_dom"/>
</dbReference>
<evidence type="ECO:0000313" key="8">
    <source>
        <dbReference type="EMBL" id="CAD8193669.1"/>
    </source>
</evidence>
<dbReference type="GO" id="GO:0005829">
    <property type="term" value="C:cytosol"/>
    <property type="evidence" value="ECO:0007669"/>
    <property type="project" value="TreeGrafter"/>
</dbReference>
<dbReference type="Proteomes" id="UP000689195">
    <property type="component" value="Unassembled WGS sequence"/>
</dbReference>
<keyword evidence="4 5" id="KW-0067">ATP-binding</keyword>
<dbReference type="InterPro" id="IPR017441">
    <property type="entry name" value="Protein_kinase_ATP_BS"/>
</dbReference>